<evidence type="ECO:0000256" key="1">
    <source>
        <dbReference type="SAM" id="Phobius"/>
    </source>
</evidence>
<dbReference type="EMBL" id="JNVM01000024">
    <property type="protein sequence ID" value="KEQ23189.1"/>
    <property type="molecule type" value="Genomic_DNA"/>
</dbReference>
<evidence type="ECO:0000313" key="3">
    <source>
        <dbReference type="Proteomes" id="UP000028123"/>
    </source>
</evidence>
<accession>A0A081NXL6</accession>
<reference evidence="2 3" key="1">
    <citation type="submission" date="2014-06" db="EMBL/GenBank/DDBJ databases">
        <title>Draft genome sequence of Paenibacillus sp. MSt1.</title>
        <authorList>
            <person name="Aw Y.K."/>
            <person name="Ong K.S."/>
            <person name="Gan H.M."/>
            <person name="Lee S.M."/>
        </authorList>
    </citation>
    <scope>NUCLEOTIDE SEQUENCE [LARGE SCALE GENOMIC DNA]</scope>
    <source>
        <strain evidence="2 3">MSt1</strain>
    </source>
</reference>
<protein>
    <submittedName>
        <fullName evidence="2">Uncharacterized protein</fullName>
    </submittedName>
</protein>
<keyword evidence="3" id="KW-1185">Reference proteome</keyword>
<name>A0A081NXL6_9BACL</name>
<keyword evidence="1" id="KW-1133">Transmembrane helix</keyword>
<organism evidence="2 3">
    <name type="scientific">Paenibacillus tyrfis</name>
    <dbReference type="NCBI Taxonomy" id="1501230"/>
    <lineage>
        <taxon>Bacteria</taxon>
        <taxon>Bacillati</taxon>
        <taxon>Bacillota</taxon>
        <taxon>Bacilli</taxon>
        <taxon>Bacillales</taxon>
        <taxon>Paenibacillaceae</taxon>
        <taxon>Paenibacillus</taxon>
    </lineage>
</organism>
<feature type="transmembrane region" description="Helical" evidence="1">
    <location>
        <begin position="27"/>
        <end position="51"/>
    </location>
</feature>
<comment type="caution">
    <text evidence="2">The sequence shown here is derived from an EMBL/GenBank/DDBJ whole genome shotgun (WGS) entry which is preliminary data.</text>
</comment>
<evidence type="ECO:0000313" key="2">
    <source>
        <dbReference type="EMBL" id="KEQ23189.1"/>
    </source>
</evidence>
<dbReference type="AlphaFoldDB" id="A0A081NXL6"/>
<gene>
    <name evidence="2" type="ORF">ET33_17665</name>
</gene>
<keyword evidence="1" id="KW-0812">Transmembrane</keyword>
<dbReference type="Proteomes" id="UP000028123">
    <property type="component" value="Unassembled WGS sequence"/>
</dbReference>
<sequence>MPCAGAIICEVGVAAVGFGALASWTGFGIAVAAAGAVAVASAAYMVALGIADIGEGIQDISFANKGDTESKAFNFIRDTLFDGNEDNYRMSVDIAMITGGLLAEFAAPMAALAVAVGGMRFPIGCRVSLHHPGLLKENKPRRRVKVARVLAHLTKKIL</sequence>
<keyword evidence="1" id="KW-0472">Membrane</keyword>
<proteinExistence type="predicted"/>